<dbReference type="Proteomes" id="UP000663856">
    <property type="component" value="Unassembled WGS sequence"/>
</dbReference>
<evidence type="ECO:0000313" key="4">
    <source>
        <dbReference type="EMBL" id="CAF2117137.1"/>
    </source>
</evidence>
<protein>
    <recommendedName>
        <fullName evidence="2">Cytoplasmic FMR1-interacting protein</fullName>
    </recommendedName>
</protein>
<proteinExistence type="inferred from homology"/>
<keyword evidence="2" id="KW-0963">Cytoplasm</keyword>
<sequence length="1228" mass="143046">MNTRVSMSDALSNVEVLYELPLIDSQPSVEGANNGIVYEANFDTNFEDKTAYITGISKYIEEAVLHSNLSLLLEQGYQHAMTLYTWRCCSRAIPTVKSPEQPNRIEIYEKTVEALQPEVAKLMAIMHFSMTAIDTFCNQVRRLCHHEKRKEFVSEAYLLTLGEFINMFAVLDELKNMKSSVKNDYSAYRRAAQFLRVISDSTALTESQNLSMFLATNDKIRTMLKTSLAQIEGYEELLADVVNTSVHMFENKLYLLPSEKHMLVKVIGFSLFLIDSTACNINKLDAKKKISVSRIDKIFKTVEVVPLYGDMQIAPFNYIKKSPNFDPSKWPICNDASTSSLQGNLLMQLPEIREEHERFIADLARYTNEGAIQKVMKRTDQEMKYLYNMGLTGLQLLSKWTNSILELYCWKLLHPADYRKGASKYEDDGEEYERATRYNYSSQEKFAMVEILSLIKGLQLQMNRLNETFYEAICSTTYIDLQTFVQMHIRDMIKKVTQKKRDLTKRHYLENHGSKKDHPELNHVRLNKRCVGPSSTQLYMVRTMIESLLTDKSGYGKRTLRKDIDYNHLSLIDQFHKQSFFWDYLLNFDATLKQCGDLSQLWYREFYLELTMGRKIQFPIEMSMPWILADHILESIKQPMIEYVFYPMDLYNDAAMHALLVFRKQFLYDEIEAEVNLCFDQLVFKLSDKIFTHFKSLAAWQVFYFYKLLGRSIDLTFLLTQRLTLSFKKSLETAIQRFESVNITGVMELQCLLEVNRLTHELLSSFLTLDSFESIVSEVNHSVSSALGRITLHIFWELTYDFLPHYCYNGSTNRFVKTQQPHVNETRREKMTREIPDVQLYGTRELNQAYDIVNNLYRGFVGVQHFRTMTRLLGYQGIAVVIQEMLKVVKNLLDKTIREFVEKLRACMPKQCKLPRSDYGSPAILQYYLHQLHEIIHYPALQDVFHCFRELGNAILFFLMIEQSLSQEEIKDLLQAAPFQNLIPRPYAKEGEALEAKIRRLEAKYAAMSLVNIIKKLGTEKQGKLVEESDLLTRERLCIGLTTFEVMLDRIRGFLLEDPVWSNNSSSAVSSNISPLSNIDDTHDFHRIWSALQFVYCLPTRHENDMSVEQLYGEGLNFAGCTIIRLLSEHRKFETYDFTYHLFKINRSDQKEDEVKNVSLPTFTERIRKFQILNQQIFACLNKYLCHTTTDEIPVERVKCLTPMTLQTIQSSIPIYQHNRLPGTTSEC</sequence>
<feature type="domain" description="CYRIA/CYRIB Rac1 binding" evidence="3">
    <location>
        <begin position="102"/>
        <end position="223"/>
    </location>
</feature>
<evidence type="ECO:0000256" key="1">
    <source>
        <dbReference type="ARBA" id="ARBA00025790"/>
    </source>
</evidence>
<dbReference type="Pfam" id="PF07159">
    <property type="entry name" value="CYRIA-B_Rac1-bd"/>
    <property type="match status" value="1"/>
</dbReference>
<dbReference type="AlphaFoldDB" id="A0A816UZ20"/>
<organism evidence="4 5">
    <name type="scientific">Rotaria magnacalcarata</name>
    <dbReference type="NCBI Taxonomy" id="392030"/>
    <lineage>
        <taxon>Eukaryota</taxon>
        <taxon>Metazoa</taxon>
        <taxon>Spiralia</taxon>
        <taxon>Gnathifera</taxon>
        <taxon>Rotifera</taxon>
        <taxon>Eurotatoria</taxon>
        <taxon>Bdelloidea</taxon>
        <taxon>Philodinida</taxon>
        <taxon>Philodinidae</taxon>
        <taxon>Rotaria</taxon>
    </lineage>
</organism>
<evidence type="ECO:0000256" key="2">
    <source>
        <dbReference type="PIRNR" id="PIRNR008153"/>
    </source>
</evidence>
<dbReference type="Pfam" id="PF05994">
    <property type="entry name" value="FragX_IP"/>
    <property type="match status" value="2"/>
</dbReference>
<name>A0A816UZ20_9BILA</name>
<accession>A0A816UZ20</accession>
<comment type="caution">
    <text evidence="4">The sequence shown here is derived from an EMBL/GenBank/DDBJ whole genome shotgun (WGS) entry which is preliminary data.</text>
</comment>
<reference evidence="4" key="1">
    <citation type="submission" date="2021-02" db="EMBL/GenBank/DDBJ databases">
        <authorList>
            <person name="Nowell W R."/>
        </authorList>
    </citation>
    <scope>NUCLEOTIDE SEQUENCE</scope>
</reference>
<dbReference type="InterPro" id="IPR008081">
    <property type="entry name" value="Cytoplasmic_FMR1-int"/>
</dbReference>
<gene>
    <name evidence="4" type="ORF">WKI299_LOCUS23467</name>
</gene>
<dbReference type="InterPro" id="IPR009828">
    <property type="entry name" value="CYRIA/CYRIB_Rac1-bd"/>
</dbReference>
<dbReference type="GO" id="GO:0030833">
    <property type="term" value="P:regulation of actin filament polymerization"/>
    <property type="evidence" value="ECO:0007669"/>
    <property type="project" value="InterPro"/>
</dbReference>
<dbReference type="GO" id="GO:0005737">
    <property type="term" value="C:cytoplasm"/>
    <property type="evidence" value="ECO:0007669"/>
    <property type="project" value="UniProtKB-UniRule"/>
</dbReference>
<dbReference type="PANTHER" id="PTHR12195">
    <property type="entry name" value="CYTOPLASMIC FMR1-INTERACTING PROTEIN-RELATED"/>
    <property type="match status" value="1"/>
</dbReference>
<evidence type="ECO:0000313" key="5">
    <source>
        <dbReference type="Proteomes" id="UP000663856"/>
    </source>
</evidence>
<dbReference type="PIRSF" id="PIRSF008153">
    <property type="entry name" value="FMR1_interacting"/>
    <property type="match status" value="1"/>
</dbReference>
<dbReference type="PRINTS" id="PR01698">
    <property type="entry name" value="CYTOFMRPINTP"/>
</dbReference>
<dbReference type="GO" id="GO:0031267">
    <property type="term" value="F:small GTPase binding"/>
    <property type="evidence" value="ECO:0007669"/>
    <property type="project" value="InterPro"/>
</dbReference>
<comment type="similarity">
    <text evidence="1 2">Belongs to the CYFIP family.</text>
</comment>
<evidence type="ECO:0000259" key="3">
    <source>
        <dbReference type="Pfam" id="PF07159"/>
    </source>
</evidence>
<dbReference type="EMBL" id="CAJNRF010010099">
    <property type="protein sequence ID" value="CAF2117137.1"/>
    <property type="molecule type" value="Genomic_DNA"/>
</dbReference>